<proteinExistence type="predicted"/>
<reference evidence="2" key="1">
    <citation type="submission" date="2022-11" db="EMBL/GenBank/DDBJ databases">
        <title>Genomic repertoires linked with pathogenic potency of arthritogenic Prevotella copri isolated from the gut of rheumatoid arthritis patients.</title>
        <authorList>
            <person name="Nii T."/>
            <person name="Maeda Y."/>
            <person name="Motooka D."/>
            <person name="Naito M."/>
            <person name="Matsumoto Y."/>
            <person name="Ogawa T."/>
            <person name="Oguro-Igashira E."/>
            <person name="Kishikawa T."/>
            <person name="Yamashita M."/>
            <person name="Koizumi S."/>
            <person name="Kurakawa T."/>
            <person name="Okumura R."/>
            <person name="Kayama H."/>
            <person name="Murakami M."/>
            <person name="Sakaguchi T."/>
            <person name="Das B."/>
            <person name="Nakamura S."/>
            <person name="Okada Y."/>
            <person name="Kumanogoh A."/>
            <person name="Takeda K."/>
        </authorList>
    </citation>
    <scope>NUCLEOTIDE SEQUENCE</scope>
    <source>
        <strain evidence="2">RA-N001-16</strain>
    </source>
</reference>
<feature type="transmembrane region" description="Helical" evidence="1">
    <location>
        <begin position="297"/>
        <end position="317"/>
    </location>
</feature>
<feature type="transmembrane region" description="Helical" evidence="1">
    <location>
        <begin position="125"/>
        <end position="151"/>
    </location>
</feature>
<feature type="transmembrane region" description="Helical" evidence="1">
    <location>
        <begin position="85"/>
        <end position="104"/>
    </location>
</feature>
<protein>
    <submittedName>
        <fullName evidence="2">EpsG family protein</fullName>
    </submittedName>
</protein>
<evidence type="ECO:0000313" key="3">
    <source>
        <dbReference type="Proteomes" id="UP001209476"/>
    </source>
</evidence>
<dbReference type="EMBL" id="JAPDUM010000001">
    <property type="protein sequence ID" value="MCW4163904.1"/>
    <property type="molecule type" value="Genomic_DNA"/>
</dbReference>
<dbReference type="Proteomes" id="UP001209476">
    <property type="component" value="Unassembled WGS sequence"/>
</dbReference>
<dbReference type="InterPro" id="IPR049458">
    <property type="entry name" value="EpsG-like"/>
</dbReference>
<feature type="transmembrane region" description="Helical" evidence="1">
    <location>
        <begin position="382"/>
        <end position="404"/>
    </location>
</feature>
<feature type="transmembrane region" description="Helical" evidence="1">
    <location>
        <begin position="353"/>
        <end position="370"/>
    </location>
</feature>
<evidence type="ECO:0000256" key="1">
    <source>
        <dbReference type="SAM" id="Phobius"/>
    </source>
</evidence>
<organism evidence="2 3">
    <name type="scientific">Segatella copri</name>
    <dbReference type="NCBI Taxonomy" id="165179"/>
    <lineage>
        <taxon>Bacteria</taxon>
        <taxon>Pseudomonadati</taxon>
        <taxon>Bacteroidota</taxon>
        <taxon>Bacteroidia</taxon>
        <taxon>Bacteroidales</taxon>
        <taxon>Prevotellaceae</taxon>
        <taxon>Segatella</taxon>
    </lineage>
</organism>
<comment type="caution">
    <text evidence="2">The sequence shown here is derived from an EMBL/GenBank/DDBJ whole genome shotgun (WGS) entry which is preliminary data.</text>
</comment>
<feature type="transmembrane region" description="Helical" evidence="1">
    <location>
        <begin position="20"/>
        <end position="41"/>
    </location>
</feature>
<name>A0AAW5V0Y4_9BACT</name>
<feature type="transmembrane region" description="Helical" evidence="1">
    <location>
        <begin position="329"/>
        <end position="347"/>
    </location>
</feature>
<evidence type="ECO:0000313" key="2">
    <source>
        <dbReference type="EMBL" id="MCW4163904.1"/>
    </source>
</evidence>
<keyword evidence="1" id="KW-0472">Membrane</keyword>
<accession>A0AAW5V0Y4</accession>
<feature type="transmembrane region" description="Helical" evidence="1">
    <location>
        <begin position="163"/>
        <end position="182"/>
    </location>
</feature>
<feature type="transmembrane region" description="Helical" evidence="1">
    <location>
        <begin position="48"/>
        <end position="65"/>
    </location>
</feature>
<sequence>MDETLSYNKETINWGYLLGYFVLFLVLPPVIGLPFILYMVWIKNEPKYGDYLLLMACIAIYMGAINATKLPSGDQVNYYVAYKNVPVIGFLKSLIYIYGIDYYVDSGKVNISGEFMNGVYNYFGYYLTFGYYPLFAALYTFVEYLMIYLGLYKVFRNIDMPKYPIVCGVITLSFFYLFFQYTMQIQKQFFAQAIMMYVLGSYAEKGKMTIRLWLIALCSILTHASTGLFLPFLLLKPLRGRLNKKWMAFIALMLFAFILYGPRMAENVASNNSGVAGYGMKRFAESEGQTDLASELVMSQVLVIALPMFIIVFRQLWIKRHVLIGEAQAFILNITLLLLLSVASMYSKPLAQIRYFMMLLAFMPFVYPFISSNVSKRNQWLMIISLVMVVWFYFQFSKIIWHYAPEWQILVCPPGGLIAKGF</sequence>
<keyword evidence="1" id="KW-1133">Transmembrane helix</keyword>
<feature type="transmembrane region" description="Helical" evidence="1">
    <location>
        <begin position="246"/>
        <end position="265"/>
    </location>
</feature>
<gene>
    <name evidence="2" type="ORF">ONS98_01420</name>
</gene>
<dbReference type="RefSeq" id="WP_264910783.1">
    <property type="nucleotide sequence ID" value="NZ_JAPDUL010000001.1"/>
</dbReference>
<feature type="transmembrane region" description="Helical" evidence="1">
    <location>
        <begin position="210"/>
        <end position="234"/>
    </location>
</feature>
<dbReference type="AlphaFoldDB" id="A0AAW5V0Y4"/>
<keyword evidence="1" id="KW-0812">Transmembrane</keyword>
<dbReference type="Pfam" id="PF14897">
    <property type="entry name" value="EpsG"/>
    <property type="match status" value="1"/>
</dbReference>